<proteinExistence type="predicted"/>
<reference evidence="1 2" key="1">
    <citation type="submission" date="2021-01" db="EMBL/GenBank/DDBJ databases">
        <title>Whole genome shotgun sequence of Planotetraspora phitsanulokensis NBRC 104273.</title>
        <authorList>
            <person name="Komaki H."/>
            <person name="Tamura T."/>
        </authorList>
    </citation>
    <scope>NUCLEOTIDE SEQUENCE [LARGE SCALE GENOMIC DNA]</scope>
    <source>
        <strain evidence="1 2">NBRC 104273</strain>
    </source>
</reference>
<dbReference type="EMBL" id="BOOP01000025">
    <property type="protein sequence ID" value="GII40363.1"/>
    <property type="molecule type" value="Genomic_DNA"/>
</dbReference>
<dbReference type="Proteomes" id="UP000622547">
    <property type="component" value="Unassembled WGS sequence"/>
</dbReference>
<dbReference type="AlphaFoldDB" id="A0A8J3U7Y9"/>
<evidence type="ECO:0000313" key="1">
    <source>
        <dbReference type="EMBL" id="GII40363.1"/>
    </source>
</evidence>
<protein>
    <submittedName>
        <fullName evidence="1">Uncharacterized protein</fullName>
    </submittedName>
</protein>
<keyword evidence="2" id="KW-1185">Reference proteome</keyword>
<gene>
    <name evidence="1" type="ORF">Pph01_53660</name>
</gene>
<accession>A0A8J3U7Y9</accession>
<evidence type="ECO:0000313" key="2">
    <source>
        <dbReference type="Proteomes" id="UP000622547"/>
    </source>
</evidence>
<name>A0A8J3U7Y9_9ACTN</name>
<sequence length="75" mass="7648">MVSAIIRIANTVTAPATSRAPGASGLPPNAAICWASRCPRASSKTTSAAIATTWSVSQAYTPAAARLTGDEVDRM</sequence>
<comment type="caution">
    <text evidence="1">The sequence shown here is derived from an EMBL/GenBank/DDBJ whole genome shotgun (WGS) entry which is preliminary data.</text>
</comment>
<organism evidence="1 2">
    <name type="scientific">Planotetraspora phitsanulokensis</name>
    <dbReference type="NCBI Taxonomy" id="575192"/>
    <lineage>
        <taxon>Bacteria</taxon>
        <taxon>Bacillati</taxon>
        <taxon>Actinomycetota</taxon>
        <taxon>Actinomycetes</taxon>
        <taxon>Streptosporangiales</taxon>
        <taxon>Streptosporangiaceae</taxon>
        <taxon>Planotetraspora</taxon>
    </lineage>
</organism>